<keyword evidence="4" id="KW-1185">Reference proteome</keyword>
<dbReference type="CDD" id="cd07561">
    <property type="entry name" value="Peptidase_S41_CPP_like"/>
    <property type="match status" value="1"/>
</dbReference>
<evidence type="ECO:0000256" key="1">
    <source>
        <dbReference type="SAM" id="SignalP"/>
    </source>
</evidence>
<dbReference type="GO" id="GO:0030288">
    <property type="term" value="C:outer membrane-bounded periplasmic space"/>
    <property type="evidence" value="ECO:0007669"/>
    <property type="project" value="TreeGrafter"/>
</dbReference>
<dbReference type="Gene3D" id="2.30.42.10">
    <property type="match status" value="1"/>
</dbReference>
<dbReference type="GO" id="GO:0007165">
    <property type="term" value="P:signal transduction"/>
    <property type="evidence" value="ECO:0007669"/>
    <property type="project" value="TreeGrafter"/>
</dbReference>
<sequence>MVKTNRTLLLLLAVLISFSSCKDDDPSLSPEEQLKVDTNNWLYDIMKEVYYWTDEIPANVDKSKDTEELFYDLVYSDDRFSVIVPNYQDLINSLSGVSKDAGYEFALAKVENSNDVIVIVVYTKDNSSAKTAGLKRGDVIYKINGTTITLSNYRTLVPEIYNDHSITYRRYNESLSAYEDQGNVNLSAVVLAENPNLLDTVLTIGDRKIGYYVYNFFSPGTTDAKEYDTEMNQIIANFKSNGVNEMILDLRYNSGGSVSSATNLASLLAPGVSSTDVFYQNQWNDLYQNYIESQPDGDDILRGKFLSKPENIGSDIGNQLYVLTGSNTASASELIINGLDPYMNVTIIGDTTVGKNVGSIPIDDQDNENNKYGILPIVFKIFNSEMYSGYDNGFAPLGSNLVNDFQYPMKALGDIEEPLLARAIELIQGTSLGGRQSRTSGKEFSPIMTSVDKKPRTNRLIFDRPLK</sequence>
<dbReference type="GO" id="GO:0006508">
    <property type="term" value="P:proteolysis"/>
    <property type="evidence" value="ECO:0007669"/>
    <property type="project" value="InterPro"/>
</dbReference>
<dbReference type="InterPro" id="IPR029045">
    <property type="entry name" value="ClpP/crotonase-like_dom_sf"/>
</dbReference>
<dbReference type="PROSITE" id="PS51257">
    <property type="entry name" value="PROKAR_LIPOPROTEIN"/>
    <property type="match status" value="1"/>
</dbReference>
<name>A0A937FZS2_9BACT</name>
<dbReference type="Pfam" id="PF03572">
    <property type="entry name" value="Peptidase_S41"/>
    <property type="match status" value="1"/>
</dbReference>
<dbReference type="Pfam" id="PF18294">
    <property type="entry name" value="Pept_S41_N"/>
    <property type="match status" value="1"/>
</dbReference>
<accession>A0A937FZS2</accession>
<dbReference type="InterPro" id="IPR005151">
    <property type="entry name" value="Tail-specific_protease"/>
</dbReference>
<protein>
    <submittedName>
        <fullName evidence="3">Peptidase</fullName>
    </submittedName>
</protein>
<dbReference type="PANTHER" id="PTHR32060:SF30">
    <property type="entry name" value="CARBOXY-TERMINAL PROCESSING PROTEASE CTPA"/>
    <property type="match status" value="1"/>
</dbReference>
<dbReference type="Gene3D" id="3.30.750.170">
    <property type="match status" value="1"/>
</dbReference>
<dbReference type="AlphaFoldDB" id="A0A937FZS2"/>
<reference evidence="3" key="1">
    <citation type="submission" date="2021-01" db="EMBL/GenBank/DDBJ databases">
        <title>Fulvivirga kasyanovii gen. nov., sp nov., a novel member of the phylum Bacteroidetes isolated from seawater in a mussel farm.</title>
        <authorList>
            <person name="Zhao L.-H."/>
            <person name="Wang Z.-J."/>
        </authorList>
    </citation>
    <scope>NUCLEOTIDE SEQUENCE</scope>
    <source>
        <strain evidence="3">29W222</strain>
    </source>
</reference>
<dbReference type="RefSeq" id="WP_202857551.1">
    <property type="nucleotide sequence ID" value="NZ_JAEUGD010000058.1"/>
</dbReference>
<dbReference type="InterPro" id="IPR041613">
    <property type="entry name" value="Pept_S41_N"/>
</dbReference>
<evidence type="ECO:0000313" key="4">
    <source>
        <dbReference type="Proteomes" id="UP000614216"/>
    </source>
</evidence>
<feature type="signal peptide" evidence="1">
    <location>
        <begin position="1"/>
        <end position="22"/>
    </location>
</feature>
<dbReference type="EMBL" id="JAEUGD010000058">
    <property type="protein sequence ID" value="MBL6448012.1"/>
    <property type="molecule type" value="Genomic_DNA"/>
</dbReference>
<dbReference type="GO" id="GO:0008236">
    <property type="term" value="F:serine-type peptidase activity"/>
    <property type="evidence" value="ECO:0007669"/>
    <property type="project" value="InterPro"/>
</dbReference>
<dbReference type="SUPFAM" id="SSF52096">
    <property type="entry name" value="ClpP/crotonase"/>
    <property type="match status" value="1"/>
</dbReference>
<comment type="caution">
    <text evidence="3">The sequence shown here is derived from an EMBL/GenBank/DDBJ whole genome shotgun (WGS) entry which is preliminary data.</text>
</comment>
<dbReference type="SMART" id="SM00245">
    <property type="entry name" value="TSPc"/>
    <property type="match status" value="1"/>
</dbReference>
<proteinExistence type="predicted"/>
<gene>
    <name evidence="3" type="ORF">JMN32_16970</name>
</gene>
<feature type="domain" description="Tail specific protease" evidence="2">
    <location>
        <begin position="183"/>
        <end position="380"/>
    </location>
</feature>
<dbReference type="GO" id="GO:0004175">
    <property type="term" value="F:endopeptidase activity"/>
    <property type="evidence" value="ECO:0007669"/>
    <property type="project" value="TreeGrafter"/>
</dbReference>
<keyword evidence="1" id="KW-0732">Signal</keyword>
<dbReference type="InterPro" id="IPR036034">
    <property type="entry name" value="PDZ_sf"/>
</dbReference>
<dbReference type="SUPFAM" id="SSF50156">
    <property type="entry name" value="PDZ domain-like"/>
    <property type="match status" value="1"/>
</dbReference>
<organism evidence="3 4">
    <name type="scientific">Fulvivirga marina</name>
    <dbReference type="NCBI Taxonomy" id="2494733"/>
    <lineage>
        <taxon>Bacteria</taxon>
        <taxon>Pseudomonadati</taxon>
        <taxon>Bacteroidota</taxon>
        <taxon>Cytophagia</taxon>
        <taxon>Cytophagales</taxon>
        <taxon>Fulvivirgaceae</taxon>
        <taxon>Fulvivirga</taxon>
    </lineage>
</organism>
<dbReference type="PANTHER" id="PTHR32060">
    <property type="entry name" value="TAIL-SPECIFIC PROTEASE"/>
    <property type="match status" value="1"/>
</dbReference>
<evidence type="ECO:0000313" key="3">
    <source>
        <dbReference type="EMBL" id="MBL6448012.1"/>
    </source>
</evidence>
<dbReference type="Gene3D" id="3.90.226.10">
    <property type="entry name" value="2-enoyl-CoA Hydratase, Chain A, domain 1"/>
    <property type="match status" value="1"/>
</dbReference>
<dbReference type="Proteomes" id="UP000614216">
    <property type="component" value="Unassembled WGS sequence"/>
</dbReference>
<feature type="chain" id="PRO_5036968376" evidence="1">
    <location>
        <begin position="23"/>
        <end position="467"/>
    </location>
</feature>
<evidence type="ECO:0000259" key="2">
    <source>
        <dbReference type="SMART" id="SM00245"/>
    </source>
</evidence>